<evidence type="ECO:0000313" key="12">
    <source>
        <dbReference type="Proteomes" id="UP000287166"/>
    </source>
</evidence>
<dbReference type="GeneID" id="38786040"/>
<keyword evidence="5 9" id="KW-0479">Metal-binding</keyword>
<dbReference type="PANTHER" id="PTHR24305:SF166">
    <property type="entry name" value="CYTOCHROME P450 12A4, MITOCHONDRIAL-RELATED"/>
    <property type="match status" value="1"/>
</dbReference>
<gene>
    <name evidence="11" type="ORF">SCP_1501260</name>
</gene>
<dbReference type="PROSITE" id="PS00086">
    <property type="entry name" value="CYTOCHROME_P450"/>
    <property type="match status" value="1"/>
</dbReference>
<dbReference type="PRINTS" id="PR00385">
    <property type="entry name" value="P450"/>
</dbReference>
<dbReference type="GO" id="GO:0005506">
    <property type="term" value="F:iron ion binding"/>
    <property type="evidence" value="ECO:0007669"/>
    <property type="project" value="InterPro"/>
</dbReference>
<comment type="cofactor">
    <cofactor evidence="1 9">
        <name>heme</name>
        <dbReference type="ChEBI" id="CHEBI:30413"/>
    </cofactor>
</comment>
<dbReference type="PANTHER" id="PTHR24305">
    <property type="entry name" value="CYTOCHROME P450"/>
    <property type="match status" value="1"/>
</dbReference>
<dbReference type="Pfam" id="PF00067">
    <property type="entry name" value="p450"/>
    <property type="match status" value="1"/>
</dbReference>
<evidence type="ECO:0000256" key="8">
    <source>
        <dbReference type="ARBA" id="ARBA00023033"/>
    </source>
</evidence>
<dbReference type="InterPro" id="IPR050121">
    <property type="entry name" value="Cytochrome_P450_monoxygenase"/>
</dbReference>
<sequence length="521" mass="59571">MGTYLIGALTLAFLYIIRRWLEYRGLLRIIRDFPGHRTLLKGFSPMLRWRIPYICPGSDSDIYRKYQDFAECGHDVMAWVNMFPRARVAYDIADAECLKEIVNARAHFVKPVYMYRMLSFFGSNLLITEGYEWKRQRKVVAPVFSERNNKLIWDETIRIVGDLFDNVWGNNERVDVDHAVDITLPLALFVLSGAAFGKPVSWTQGSSVPLGHTMAFKDALHVVSTQIELKMIFPSWALRWGITLKLRKFQQAYEEFSSYMSDMIRERKSDAEKAGGADILSSLVQANEEEFDGDSKLNQGELEGNTFIFLLAGHETTAHSLAFTFGLLALYPDEQEKYYQHLKEYLADGRTPGYEEMGQLTYSLAVLYEALRMYPTTKRVPKVSTEDTTLSTINAGGQKVVIPVPKGTELFTSAFGMPYNPRYWPDPDTYKPARFLGDYNRDAFVPFSVGARACIGRKFTETESVAALTMIIMRYKIELKDEPQFAGESFEQKKARLFTVNSGVTLAPRRLPLVFKRRSLL</sequence>
<organism evidence="11 12">
    <name type="scientific">Sparassis crispa</name>
    <dbReference type="NCBI Taxonomy" id="139825"/>
    <lineage>
        <taxon>Eukaryota</taxon>
        <taxon>Fungi</taxon>
        <taxon>Dikarya</taxon>
        <taxon>Basidiomycota</taxon>
        <taxon>Agaricomycotina</taxon>
        <taxon>Agaricomycetes</taxon>
        <taxon>Polyporales</taxon>
        <taxon>Sparassidaceae</taxon>
        <taxon>Sparassis</taxon>
    </lineage>
</organism>
<evidence type="ECO:0000256" key="2">
    <source>
        <dbReference type="ARBA" id="ARBA00005179"/>
    </source>
</evidence>
<evidence type="ECO:0000313" key="11">
    <source>
        <dbReference type="EMBL" id="GBE89123.1"/>
    </source>
</evidence>
<comment type="similarity">
    <text evidence="3 10">Belongs to the cytochrome P450 family.</text>
</comment>
<comment type="caution">
    <text evidence="11">The sequence shown here is derived from an EMBL/GenBank/DDBJ whole genome shotgun (WGS) entry which is preliminary data.</text>
</comment>
<evidence type="ECO:0000256" key="6">
    <source>
        <dbReference type="ARBA" id="ARBA00023002"/>
    </source>
</evidence>
<accession>A0A401H3Z3</accession>
<dbReference type="SUPFAM" id="SSF48264">
    <property type="entry name" value="Cytochrome P450"/>
    <property type="match status" value="1"/>
</dbReference>
<keyword evidence="7 9" id="KW-0408">Iron</keyword>
<dbReference type="AlphaFoldDB" id="A0A401H3Z3"/>
<dbReference type="GO" id="GO:0016705">
    <property type="term" value="F:oxidoreductase activity, acting on paired donors, with incorporation or reduction of molecular oxygen"/>
    <property type="evidence" value="ECO:0007669"/>
    <property type="project" value="InterPro"/>
</dbReference>
<name>A0A401H3Z3_9APHY</name>
<dbReference type="Gene3D" id="1.10.630.10">
    <property type="entry name" value="Cytochrome P450"/>
    <property type="match status" value="1"/>
</dbReference>
<dbReference type="InterPro" id="IPR017972">
    <property type="entry name" value="Cyt_P450_CS"/>
</dbReference>
<dbReference type="Proteomes" id="UP000287166">
    <property type="component" value="Unassembled WGS sequence"/>
</dbReference>
<feature type="binding site" description="axial binding residue" evidence="9">
    <location>
        <position position="454"/>
    </location>
    <ligand>
        <name>heme</name>
        <dbReference type="ChEBI" id="CHEBI:30413"/>
    </ligand>
    <ligandPart>
        <name>Fe</name>
        <dbReference type="ChEBI" id="CHEBI:18248"/>
    </ligandPart>
</feature>
<dbReference type="EMBL" id="BFAD01000015">
    <property type="protein sequence ID" value="GBE89123.1"/>
    <property type="molecule type" value="Genomic_DNA"/>
</dbReference>
<evidence type="ECO:0000256" key="5">
    <source>
        <dbReference type="ARBA" id="ARBA00022723"/>
    </source>
</evidence>
<reference evidence="11 12" key="1">
    <citation type="journal article" date="2018" name="Sci. Rep.">
        <title>Genome sequence of the cauliflower mushroom Sparassis crispa (Hanabiratake) and its association with beneficial usage.</title>
        <authorList>
            <person name="Kiyama R."/>
            <person name="Furutani Y."/>
            <person name="Kawaguchi K."/>
            <person name="Nakanishi T."/>
        </authorList>
    </citation>
    <scope>NUCLEOTIDE SEQUENCE [LARGE SCALE GENOMIC DNA]</scope>
</reference>
<evidence type="ECO:0008006" key="13">
    <source>
        <dbReference type="Google" id="ProtNLM"/>
    </source>
</evidence>
<comment type="pathway">
    <text evidence="2">Secondary metabolite biosynthesis.</text>
</comment>
<dbReference type="GO" id="GO:0004497">
    <property type="term" value="F:monooxygenase activity"/>
    <property type="evidence" value="ECO:0007669"/>
    <property type="project" value="UniProtKB-KW"/>
</dbReference>
<keyword evidence="6 10" id="KW-0560">Oxidoreductase</keyword>
<dbReference type="GO" id="GO:0020037">
    <property type="term" value="F:heme binding"/>
    <property type="evidence" value="ECO:0007669"/>
    <property type="project" value="InterPro"/>
</dbReference>
<dbReference type="InterPro" id="IPR001128">
    <property type="entry name" value="Cyt_P450"/>
</dbReference>
<dbReference type="OrthoDB" id="1470350at2759"/>
<keyword evidence="12" id="KW-1185">Reference proteome</keyword>
<dbReference type="RefSeq" id="XP_027620036.1">
    <property type="nucleotide sequence ID" value="XM_027764235.1"/>
</dbReference>
<dbReference type="PRINTS" id="PR00463">
    <property type="entry name" value="EP450I"/>
</dbReference>
<proteinExistence type="inferred from homology"/>
<evidence type="ECO:0000256" key="1">
    <source>
        <dbReference type="ARBA" id="ARBA00001971"/>
    </source>
</evidence>
<dbReference type="InParanoid" id="A0A401H3Z3"/>
<evidence type="ECO:0000256" key="7">
    <source>
        <dbReference type="ARBA" id="ARBA00023004"/>
    </source>
</evidence>
<dbReference type="InterPro" id="IPR002401">
    <property type="entry name" value="Cyt_P450_E_grp-I"/>
</dbReference>
<evidence type="ECO:0000256" key="4">
    <source>
        <dbReference type="ARBA" id="ARBA00022617"/>
    </source>
</evidence>
<dbReference type="STRING" id="139825.A0A401H3Z3"/>
<evidence type="ECO:0000256" key="3">
    <source>
        <dbReference type="ARBA" id="ARBA00010617"/>
    </source>
</evidence>
<protein>
    <recommendedName>
        <fullName evidence="13">Cytochrome P450</fullName>
    </recommendedName>
</protein>
<keyword evidence="8 10" id="KW-0503">Monooxygenase</keyword>
<evidence type="ECO:0000256" key="9">
    <source>
        <dbReference type="PIRSR" id="PIRSR602401-1"/>
    </source>
</evidence>
<keyword evidence="4 9" id="KW-0349">Heme</keyword>
<dbReference type="InterPro" id="IPR036396">
    <property type="entry name" value="Cyt_P450_sf"/>
</dbReference>
<evidence type="ECO:0000256" key="10">
    <source>
        <dbReference type="RuleBase" id="RU000461"/>
    </source>
</evidence>